<dbReference type="SUPFAM" id="SSF54236">
    <property type="entry name" value="Ubiquitin-like"/>
    <property type="match status" value="1"/>
</dbReference>
<feature type="compositionally biased region" description="Basic and acidic residues" evidence="1">
    <location>
        <begin position="133"/>
        <end position="143"/>
    </location>
</feature>
<sequence length="361" mass="41450">MSSSDDEDIFSIEAITKKRKKPKNARKLAVKHGELRAIDLDVISDSEIQLFDDRPKEKKDADSDLSDIELLDVPVVEQIRRKLAAKEKPENLEQQQPRKRLDSFSSEDDEPKPVLEPQPEERTTRSGRRIAKRKSDSLSETKPEKKRRPRREDADIVDLNESVQSVRFEPDLIAEEDFGVLEIRYHVKDFAGANVTSFFYPSDKPINAIQEQFKDKLDASLPYLYFFTDAQEPLNPEKTPIELGWDLNKIAIVRIQQSGVKAFHLAEKKPPKSPEEGAESAESVDDGKILVKFGIKDRHKPFKVKIDPEDTFGKIKAEFCSEQGFDPSKCFFEFDCERLKDDETPTDKELEAGDKIDVHFR</sequence>
<feature type="domain" description="Ubiquitin-like" evidence="2">
    <location>
        <begin position="287"/>
        <end position="361"/>
    </location>
</feature>
<dbReference type="CDD" id="cd01763">
    <property type="entry name" value="Ubl_SUMO_like"/>
    <property type="match status" value="1"/>
</dbReference>
<proteinExistence type="predicted"/>
<dbReference type="AlphaFoldDB" id="A0A4U5PHE0"/>
<dbReference type="InterPro" id="IPR000626">
    <property type="entry name" value="Ubiquitin-like_dom"/>
</dbReference>
<evidence type="ECO:0000256" key="1">
    <source>
        <dbReference type="SAM" id="MobiDB-lite"/>
    </source>
</evidence>
<gene>
    <name evidence="3" type="ORF">L596_009688</name>
</gene>
<reference evidence="3 4" key="1">
    <citation type="journal article" date="2015" name="Genome Biol.">
        <title>Comparative genomics of Steinernema reveals deeply conserved gene regulatory networks.</title>
        <authorList>
            <person name="Dillman A.R."/>
            <person name="Macchietto M."/>
            <person name="Porter C.F."/>
            <person name="Rogers A."/>
            <person name="Williams B."/>
            <person name="Antoshechkin I."/>
            <person name="Lee M.M."/>
            <person name="Goodwin Z."/>
            <person name="Lu X."/>
            <person name="Lewis E.E."/>
            <person name="Goodrich-Blair H."/>
            <person name="Stock S.P."/>
            <person name="Adams B.J."/>
            <person name="Sternberg P.W."/>
            <person name="Mortazavi A."/>
        </authorList>
    </citation>
    <scope>NUCLEOTIDE SEQUENCE [LARGE SCALE GENOMIC DNA]</scope>
    <source>
        <strain evidence="3 4">ALL</strain>
    </source>
</reference>
<name>A0A4U5PHE0_STECR</name>
<organism evidence="3 4">
    <name type="scientific">Steinernema carpocapsae</name>
    <name type="common">Entomopathogenic nematode</name>
    <dbReference type="NCBI Taxonomy" id="34508"/>
    <lineage>
        <taxon>Eukaryota</taxon>
        <taxon>Metazoa</taxon>
        <taxon>Ecdysozoa</taxon>
        <taxon>Nematoda</taxon>
        <taxon>Chromadorea</taxon>
        <taxon>Rhabditida</taxon>
        <taxon>Tylenchina</taxon>
        <taxon>Panagrolaimomorpha</taxon>
        <taxon>Strongyloidoidea</taxon>
        <taxon>Steinernematidae</taxon>
        <taxon>Steinernema</taxon>
    </lineage>
</organism>
<dbReference type="InterPro" id="IPR022617">
    <property type="entry name" value="Rad60/SUMO-like_dom"/>
</dbReference>
<dbReference type="Pfam" id="PF11976">
    <property type="entry name" value="Rad60-SLD"/>
    <property type="match status" value="1"/>
</dbReference>
<dbReference type="OrthoDB" id="442921at2759"/>
<evidence type="ECO:0000313" key="4">
    <source>
        <dbReference type="Proteomes" id="UP000298663"/>
    </source>
</evidence>
<feature type="region of interest" description="Disordered" evidence="1">
    <location>
        <begin position="83"/>
        <end position="156"/>
    </location>
</feature>
<dbReference type="Gene3D" id="3.10.20.90">
    <property type="entry name" value="Phosphatidylinositol 3-kinase Catalytic Subunit, Chain A, domain 1"/>
    <property type="match status" value="1"/>
</dbReference>
<dbReference type="Proteomes" id="UP000298663">
    <property type="component" value="Unassembled WGS sequence"/>
</dbReference>
<reference evidence="3 4" key="2">
    <citation type="journal article" date="2019" name="G3 (Bethesda)">
        <title>Hybrid Assembly of the Genome of the Entomopathogenic Nematode Steinernema carpocapsae Identifies the X-Chromosome.</title>
        <authorList>
            <person name="Serra L."/>
            <person name="Macchietto M."/>
            <person name="Macias-Munoz A."/>
            <person name="McGill C.J."/>
            <person name="Rodriguez I.M."/>
            <person name="Rodriguez B."/>
            <person name="Murad R."/>
            <person name="Mortazavi A."/>
        </authorList>
    </citation>
    <scope>NUCLEOTIDE SEQUENCE [LARGE SCALE GENOMIC DNA]</scope>
    <source>
        <strain evidence="3 4">ALL</strain>
    </source>
</reference>
<dbReference type="EMBL" id="AZBU02000002">
    <property type="protein sequence ID" value="TKR95534.1"/>
    <property type="molecule type" value="Genomic_DNA"/>
</dbReference>
<accession>A0A4U5PHE0</accession>
<comment type="caution">
    <text evidence="3">The sequence shown here is derived from an EMBL/GenBank/DDBJ whole genome shotgun (WGS) entry which is preliminary data.</text>
</comment>
<dbReference type="InterPro" id="IPR029071">
    <property type="entry name" value="Ubiquitin-like_domsf"/>
</dbReference>
<protein>
    <recommendedName>
        <fullName evidence="2">Ubiquitin-like domain-containing protein</fullName>
    </recommendedName>
</protein>
<evidence type="ECO:0000313" key="3">
    <source>
        <dbReference type="EMBL" id="TKR95534.1"/>
    </source>
</evidence>
<evidence type="ECO:0000259" key="2">
    <source>
        <dbReference type="PROSITE" id="PS50053"/>
    </source>
</evidence>
<keyword evidence="4" id="KW-1185">Reference proteome</keyword>
<dbReference type="PROSITE" id="PS50053">
    <property type="entry name" value="UBIQUITIN_2"/>
    <property type="match status" value="1"/>
</dbReference>